<evidence type="ECO:0000313" key="3">
    <source>
        <dbReference type="Proteomes" id="UP000053342"/>
    </source>
</evidence>
<name>A0A0D2BSV8_9EURO</name>
<sequence length="181" mass="19774">MSSTAGDPLAELPTPEMITLLFKCHKSTTVLSILPDTPFSEIKTLLLSALRSRNVTTLPNTDTPLPQDPEQLELGVLADKKDASKGWVPLMIKEQEFKGAKGSKKKIGGEASVLNESPSGAGLNDGTWIAYRFNAKQKMSEDVDMVEADGNSDMDFAEDPDWDVIIPSFDDEDDNDDEVVE</sequence>
<gene>
    <name evidence="2" type="ORF">PV06_07708</name>
</gene>
<feature type="compositionally biased region" description="Acidic residues" evidence="1">
    <location>
        <begin position="149"/>
        <end position="162"/>
    </location>
</feature>
<dbReference type="VEuPathDB" id="FungiDB:PV06_07708"/>
<proteinExistence type="predicted"/>
<keyword evidence="3" id="KW-1185">Reference proteome</keyword>
<dbReference type="HOGENOM" id="CLU_108547_0_0_1"/>
<dbReference type="EMBL" id="KN847338">
    <property type="protein sequence ID" value="KIW40517.1"/>
    <property type="molecule type" value="Genomic_DNA"/>
</dbReference>
<dbReference type="AlphaFoldDB" id="A0A0D2BSV8"/>
<evidence type="ECO:0000256" key="1">
    <source>
        <dbReference type="SAM" id="MobiDB-lite"/>
    </source>
</evidence>
<dbReference type="OrthoDB" id="5376498at2759"/>
<dbReference type="GeneID" id="27359782"/>
<organism evidence="2 3">
    <name type="scientific">Exophiala oligosperma</name>
    <dbReference type="NCBI Taxonomy" id="215243"/>
    <lineage>
        <taxon>Eukaryota</taxon>
        <taxon>Fungi</taxon>
        <taxon>Dikarya</taxon>
        <taxon>Ascomycota</taxon>
        <taxon>Pezizomycotina</taxon>
        <taxon>Eurotiomycetes</taxon>
        <taxon>Chaetothyriomycetidae</taxon>
        <taxon>Chaetothyriales</taxon>
        <taxon>Herpotrichiellaceae</taxon>
        <taxon>Exophiala</taxon>
    </lineage>
</organism>
<reference evidence="2 3" key="1">
    <citation type="submission" date="2015-01" db="EMBL/GenBank/DDBJ databases">
        <title>The Genome Sequence of Exophiala oligosperma CBS72588.</title>
        <authorList>
            <consortium name="The Broad Institute Genomics Platform"/>
            <person name="Cuomo C."/>
            <person name="de Hoog S."/>
            <person name="Gorbushina A."/>
            <person name="Stielow B."/>
            <person name="Teixiera M."/>
            <person name="Abouelleil A."/>
            <person name="Chapman S.B."/>
            <person name="Priest M."/>
            <person name="Young S.K."/>
            <person name="Wortman J."/>
            <person name="Nusbaum C."/>
            <person name="Birren B."/>
        </authorList>
    </citation>
    <scope>NUCLEOTIDE SEQUENCE [LARGE SCALE GENOMIC DNA]</scope>
    <source>
        <strain evidence="2 3">CBS 72588</strain>
    </source>
</reference>
<dbReference type="RefSeq" id="XP_016260733.1">
    <property type="nucleotide sequence ID" value="XM_016408979.1"/>
</dbReference>
<feature type="region of interest" description="Disordered" evidence="1">
    <location>
        <begin position="149"/>
        <end position="181"/>
    </location>
</feature>
<protein>
    <submittedName>
        <fullName evidence="2">Uncharacterized protein</fullName>
    </submittedName>
</protein>
<evidence type="ECO:0000313" key="2">
    <source>
        <dbReference type="EMBL" id="KIW40517.1"/>
    </source>
</evidence>
<dbReference type="Proteomes" id="UP000053342">
    <property type="component" value="Unassembled WGS sequence"/>
</dbReference>
<feature type="compositionally biased region" description="Acidic residues" evidence="1">
    <location>
        <begin position="169"/>
        <end position="181"/>
    </location>
</feature>
<accession>A0A0D2BSV8</accession>